<dbReference type="Proteomes" id="UP000663859">
    <property type="component" value="Unassembled WGS sequence"/>
</dbReference>
<sequence>MEGTPPPLNPEEFQRRFQEFLRGPFLFPWARGAESARQQEPSKAKEKVLQFSLTPKQVKAYLDRFVIKQEEAKKVLSVAVCDHYNFIRSAVEGRPQPNYVKQNVLLIGPTGVGKTYLVRCIAQLIGVPMVHADATKFSETGYVGADVEDLVRQLVQEANGDVELAQYGIIYLDEVDKLATPLGVLGRDVSGRGVQANLLKLMEETEVPLRAAYDVQGQIQALLELQQGKPLQKTINTRYILFVVSGAFEKLTEIVARRLSKAQVGFQPRTPTQTPRWEDLWEEATTEDFIEYGLEPEFVGRLPVRVACSPLDEEDLFRILRDSEGSILKQYEASLRAYGIETEFTEAALRAIARKASGEKTGARGLMTILERILRPLKFELPGAGQGRLLIDQDFVEDPRGGLPRILDRWQQEQARNRAQELEEFAASFAQQHGLSLEFSPQAVDRLLAEASLEAGAVRRLCEEKFRDFEYGLKLIQKSTGRTRFTISEEAVLDPQGVLNRWVADACGGTTPDESSA</sequence>
<dbReference type="SMART" id="SM01086">
    <property type="entry name" value="ClpB_D2-small"/>
    <property type="match status" value="1"/>
</dbReference>
<dbReference type="Pfam" id="PF10431">
    <property type="entry name" value="ClpB_D2-small"/>
    <property type="match status" value="1"/>
</dbReference>
<evidence type="ECO:0000256" key="3">
    <source>
        <dbReference type="ARBA" id="ARBA00023186"/>
    </source>
</evidence>
<dbReference type="SUPFAM" id="SSF52540">
    <property type="entry name" value="P-loop containing nucleoside triphosphate hydrolases"/>
    <property type="match status" value="1"/>
</dbReference>
<dbReference type="GO" id="GO:0005524">
    <property type="term" value="F:ATP binding"/>
    <property type="evidence" value="ECO:0007669"/>
    <property type="project" value="UniProtKB-KW"/>
</dbReference>
<accession>A0A8J2FTL3</accession>
<name>A0A8J2FTL3_9BACT</name>
<evidence type="ECO:0000259" key="4">
    <source>
        <dbReference type="SMART" id="SM00382"/>
    </source>
</evidence>
<keyword evidence="7" id="KW-1185">Reference proteome</keyword>
<reference evidence="6" key="1">
    <citation type="submission" date="2021-02" db="EMBL/GenBank/DDBJ databases">
        <authorList>
            <person name="Cremers G."/>
            <person name="Picone N."/>
        </authorList>
    </citation>
    <scope>NUCLEOTIDE SEQUENCE</scope>
    <source>
        <strain evidence="6">PQ17</strain>
    </source>
</reference>
<dbReference type="Gene3D" id="3.40.50.300">
    <property type="entry name" value="P-loop containing nucleotide triphosphate hydrolases"/>
    <property type="match status" value="1"/>
</dbReference>
<dbReference type="PANTHER" id="PTHR48102">
    <property type="entry name" value="ATP-DEPENDENT CLP PROTEASE ATP-BINDING SUBUNIT CLPX-LIKE, MITOCHONDRIAL-RELATED"/>
    <property type="match status" value="1"/>
</dbReference>
<proteinExistence type="predicted"/>
<feature type="domain" description="AAA+ ATPase" evidence="4">
    <location>
        <begin position="100"/>
        <end position="269"/>
    </location>
</feature>
<keyword evidence="6" id="KW-0645">Protease</keyword>
<dbReference type="GO" id="GO:0016887">
    <property type="term" value="F:ATP hydrolysis activity"/>
    <property type="evidence" value="ECO:0007669"/>
    <property type="project" value="InterPro"/>
</dbReference>
<dbReference type="InterPro" id="IPR027417">
    <property type="entry name" value="P-loop_NTPase"/>
</dbReference>
<evidence type="ECO:0000256" key="1">
    <source>
        <dbReference type="ARBA" id="ARBA00022741"/>
    </source>
</evidence>
<dbReference type="PANTHER" id="PTHR48102:SF7">
    <property type="entry name" value="ATP-DEPENDENT CLP PROTEASE ATP-BINDING SUBUNIT CLPX-LIKE, MITOCHONDRIAL"/>
    <property type="match status" value="1"/>
</dbReference>
<keyword evidence="2" id="KW-0067">ATP-binding</keyword>
<organism evidence="6 7">
    <name type="scientific">Candidatus Methylacidithermus pantelleriae</name>
    <dbReference type="NCBI Taxonomy" id="2744239"/>
    <lineage>
        <taxon>Bacteria</taxon>
        <taxon>Pseudomonadati</taxon>
        <taxon>Verrucomicrobiota</taxon>
        <taxon>Methylacidiphilae</taxon>
        <taxon>Methylacidiphilales</taxon>
        <taxon>Methylacidiphilaceae</taxon>
        <taxon>Candidatus Methylacidithermus</taxon>
    </lineage>
</organism>
<dbReference type="EMBL" id="CAJNOB010000071">
    <property type="protein sequence ID" value="CAF0705283.1"/>
    <property type="molecule type" value="Genomic_DNA"/>
</dbReference>
<comment type="caution">
    <text evidence="6">The sequence shown here is derived from an EMBL/GenBank/DDBJ whole genome shotgun (WGS) entry which is preliminary data.</text>
</comment>
<dbReference type="Pfam" id="PF07724">
    <property type="entry name" value="AAA_2"/>
    <property type="match status" value="1"/>
</dbReference>
<dbReference type="InterPro" id="IPR019489">
    <property type="entry name" value="Clp_ATPase_C"/>
</dbReference>
<feature type="domain" description="Clp ATPase C-terminal" evidence="5">
    <location>
        <begin position="311"/>
        <end position="406"/>
    </location>
</feature>
<evidence type="ECO:0000256" key="2">
    <source>
        <dbReference type="ARBA" id="ARBA00022840"/>
    </source>
</evidence>
<keyword evidence="3" id="KW-0143">Chaperone</keyword>
<protein>
    <submittedName>
        <fullName evidence="6">ATP-dependent protease Clp, ATPase subunit</fullName>
    </submittedName>
</protein>
<dbReference type="GO" id="GO:0051603">
    <property type="term" value="P:proteolysis involved in protein catabolic process"/>
    <property type="evidence" value="ECO:0007669"/>
    <property type="project" value="TreeGrafter"/>
</dbReference>
<keyword evidence="1" id="KW-0547">Nucleotide-binding</keyword>
<dbReference type="AlphaFoldDB" id="A0A8J2FTL3"/>
<dbReference type="Gene3D" id="1.10.8.60">
    <property type="match status" value="1"/>
</dbReference>
<dbReference type="InterPro" id="IPR050052">
    <property type="entry name" value="ATP-dep_Clp_protease_ClpX"/>
</dbReference>
<dbReference type="RefSeq" id="WP_174582640.1">
    <property type="nucleotide sequence ID" value="NZ_CAJNOB010000071.1"/>
</dbReference>
<dbReference type="GO" id="GO:0008233">
    <property type="term" value="F:peptidase activity"/>
    <property type="evidence" value="ECO:0007669"/>
    <property type="project" value="UniProtKB-KW"/>
</dbReference>
<dbReference type="SMART" id="SM00382">
    <property type="entry name" value="AAA"/>
    <property type="match status" value="1"/>
</dbReference>
<evidence type="ECO:0000313" key="6">
    <source>
        <dbReference type="EMBL" id="CAF0705283.1"/>
    </source>
</evidence>
<evidence type="ECO:0000259" key="5">
    <source>
        <dbReference type="SMART" id="SM01086"/>
    </source>
</evidence>
<dbReference type="InterPro" id="IPR003593">
    <property type="entry name" value="AAA+_ATPase"/>
</dbReference>
<gene>
    <name evidence="6" type="primary">clpX</name>
    <name evidence="6" type="ORF">MPNT_90040</name>
</gene>
<keyword evidence="6" id="KW-0378">Hydrolase</keyword>
<dbReference type="InterPro" id="IPR003959">
    <property type="entry name" value="ATPase_AAA_core"/>
</dbReference>
<evidence type="ECO:0000313" key="7">
    <source>
        <dbReference type="Proteomes" id="UP000663859"/>
    </source>
</evidence>